<evidence type="ECO:0000256" key="3">
    <source>
        <dbReference type="ARBA" id="ARBA00023125"/>
    </source>
</evidence>
<dbReference type="Gene3D" id="3.40.190.290">
    <property type="match status" value="1"/>
</dbReference>
<dbReference type="InterPro" id="IPR058163">
    <property type="entry name" value="LysR-type_TF_proteobact-type"/>
</dbReference>
<feature type="domain" description="HTH lysR-type" evidence="5">
    <location>
        <begin position="24"/>
        <end position="80"/>
    </location>
</feature>
<dbReference type="Gene3D" id="1.10.10.10">
    <property type="entry name" value="Winged helix-like DNA-binding domain superfamily/Winged helix DNA-binding domain"/>
    <property type="match status" value="1"/>
</dbReference>
<dbReference type="InterPro" id="IPR036390">
    <property type="entry name" value="WH_DNA-bd_sf"/>
</dbReference>
<dbReference type="PANTHER" id="PTHR30537">
    <property type="entry name" value="HTH-TYPE TRANSCRIPTIONAL REGULATOR"/>
    <property type="match status" value="1"/>
</dbReference>
<dbReference type="GO" id="GO:0003700">
    <property type="term" value="F:DNA-binding transcription factor activity"/>
    <property type="evidence" value="ECO:0007669"/>
    <property type="project" value="InterPro"/>
</dbReference>
<dbReference type="InterPro" id="IPR036388">
    <property type="entry name" value="WH-like_DNA-bd_sf"/>
</dbReference>
<keyword evidence="3" id="KW-0238">DNA-binding</keyword>
<reference evidence="6 7" key="1">
    <citation type="submission" date="2018-06" db="EMBL/GenBank/DDBJ databases">
        <authorList>
            <consortium name="Pathogen Informatics"/>
            <person name="Doyle S."/>
        </authorList>
    </citation>
    <scope>NUCLEOTIDE SEQUENCE [LARGE SCALE GENOMIC DNA]</scope>
    <source>
        <strain evidence="6 7">NCTC10899</strain>
    </source>
</reference>
<dbReference type="FunFam" id="1.10.10.10:FF:000001">
    <property type="entry name" value="LysR family transcriptional regulator"/>
    <property type="match status" value="1"/>
</dbReference>
<name>A0A379IUQ2_ECTME</name>
<evidence type="ECO:0000313" key="6">
    <source>
        <dbReference type="EMBL" id="SUD39503.1"/>
    </source>
</evidence>
<keyword evidence="2" id="KW-0805">Transcription regulation</keyword>
<gene>
    <name evidence="6" type="primary">dmlR_12</name>
    <name evidence="6" type="ORF">NCTC10899_02317</name>
</gene>
<dbReference type="InterPro" id="IPR005119">
    <property type="entry name" value="LysR_subst-bd"/>
</dbReference>
<dbReference type="AlphaFoldDB" id="A0A379IUQ2"/>
<dbReference type="GO" id="GO:0006351">
    <property type="term" value="P:DNA-templated transcription"/>
    <property type="evidence" value="ECO:0007669"/>
    <property type="project" value="TreeGrafter"/>
</dbReference>
<dbReference type="Pfam" id="PF03466">
    <property type="entry name" value="LysR_substrate"/>
    <property type="match status" value="1"/>
</dbReference>
<dbReference type="PANTHER" id="PTHR30537:SF3">
    <property type="entry name" value="TRANSCRIPTIONAL REGULATORY PROTEIN"/>
    <property type="match status" value="1"/>
</dbReference>
<evidence type="ECO:0000256" key="1">
    <source>
        <dbReference type="ARBA" id="ARBA00009437"/>
    </source>
</evidence>
<dbReference type="OrthoDB" id="9786526at2"/>
<protein>
    <submittedName>
        <fullName evidence="6">LysR family transcriptional regulator</fullName>
    </submittedName>
</protein>
<dbReference type="RefSeq" id="WP_115291202.1">
    <property type="nucleotide sequence ID" value="NZ_UGUU01000001.1"/>
</dbReference>
<dbReference type="Pfam" id="PF00126">
    <property type="entry name" value="HTH_1"/>
    <property type="match status" value="1"/>
</dbReference>
<evidence type="ECO:0000313" key="7">
    <source>
        <dbReference type="Proteomes" id="UP000254260"/>
    </source>
</evidence>
<dbReference type="InterPro" id="IPR000847">
    <property type="entry name" value="LysR_HTH_N"/>
</dbReference>
<dbReference type="SUPFAM" id="SSF46785">
    <property type="entry name" value="Winged helix' DNA-binding domain"/>
    <property type="match status" value="1"/>
</dbReference>
<dbReference type="PROSITE" id="PS50931">
    <property type="entry name" value="HTH_LYSR"/>
    <property type="match status" value="1"/>
</dbReference>
<dbReference type="Proteomes" id="UP000254260">
    <property type="component" value="Unassembled WGS sequence"/>
</dbReference>
<dbReference type="SUPFAM" id="SSF53850">
    <property type="entry name" value="Periplasmic binding protein-like II"/>
    <property type="match status" value="1"/>
</dbReference>
<dbReference type="GO" id="GO:0043565">
    <property type="term" value="F:sequence-specific DNA binding"/>
    <property type="evidence" value="ECO:0007669"/>
    <property type="project" value="TreeGrafter"/>
</dbReference>
<sequence>MQRPIYDHRSSQKPAQRTTLLAANLTDLYWLVHVVEAGSFAAAAQRTGIAKSNLSRRIIQLERRMDVQLLIRKPRALHLTPTGSRIYRHALDMLHAAEAVEDIAMQANGLPRGPLHLCAPGILSQWLYGCLHTFRERYPDVELCLSEADDMIDLTGNQLDLSLSLHEAPFDSPDLVSRPLAALEMVIVGTPEVVDGLGRPRRLSALDDRHLLTTRSATEMRPWLLANGKKILGKAALSARDQHSLLEAARSGLGLACVPLQSCLQDLRTGHLQRTCLDERPISAVLHTLTNPHRSITSATRALIEHLREMLTTQPIAGMAPLND</sequence>
<evidence type="ECO:0000256" key="4">
    <source>
        <dbReference type="ARBA" id="ARBA00023163"/>
    </source>
</evidence>
<proteinExistence type="inferred from homology"/>
<dbReference type="EMBL" id="UGUU01000001">
    <property type="protein sequence ID" value="SUD39503.1"/>
    <property type="molecule type" value="Genomic_DNA"/>
</dbReference>
<evidence type="ECO:0000259" key="5">
    <source>
        <dbReference type="PROSITE" id="PS50931"/>
    </source>
</evidence>
<evidence type="ECO:0000256" key="2">
    <source>
        <dbReference type="ARBA" id="ARBA00023015"/>
    </source>
</evidence>
<keyword evidence="4" id="KW-0804">Transcription</keyword>
<comment type="similarity">
    <text evidence="1">Belongs to the LysR transcriptional regulatory family.</text>
</comment>
<organism evidence="6 7">
    <name type="scientific">Ectopseudomonas mendocina</name>
    <name type="common">Pseudomonas mendocina</name>
    <dbReference type="NCBI Taxonomy" id="300"/>
    <lineage>
        <taxon>Bacteria</taxon>
        <taxon>Pseudomonadati</taxon>
        <taxon>Pseudomonadota</taxon>
        <taxon>Gammaproteobacteria</taxon>
        <taxon>Pseudomonadales</taxon>
        <taxon>Pseudomonadaceae</taxon>
        <taxon>Ectopseudomonas</taxon>
    </lineage>
</organism>
<accession>A0A379IUQ2</accession>